<organism evidence="3 4">
    <name type="scientific">Phakopsora pachyrhizi</name>
    <name type="common">Asian soybean rust disease fungus</name>
    <dbReference type="NCBI Taxonomy" id="170000"/>
    <lineage>
        <taxon>Eukaryota</taxon>
        <taxon>Fungi</taxon>
        <taxon>Dikarya</taxon>
        <taxon>Basidiomycota</taxon>
        <taxon>Pucciniomycotina</taxon>
        <taxon>Pucciniomycetes</taxon>
        <taxon>Pucciniales</taxon>
        <taxon>Phakopsoraceae</taxon>
        <taxon>Phakopsora</taxon>
    </lineage>
</organism>
<gene>
    <name evidence="3" type="ORF">PPACK8108_LOCUS10844</name>
    <name evidence="2" type="ORF">PPACK8108_LOCUS3081</name>
</gene>
<proteinExistence type="predicted"/>
<evidence type="ECO:0000313" key="3">
    <source>
        <dbReference type="EMBL" id="CAH7675787.1"/>
    </source>
</evidence>
<feature type="region of interest" description="Disordered" evidence="1">
    <location>
        <begin position="140"/>
        <end position="159"/>
    </location>
</feature>
<dbReference type="EMBL" id="CALTRL010000543">
    <property type="protein sequence ID" value="CAH7668558.1"/>
    <property type="molecule type" value="Genomic_DNA"/>
</dbReference>
<dbReference type="Proteomes" id="UP001153365">
    <property type="component" value="Unassembled WGS sequence"/>
</dbReference>
<evidence type="ECO:0000313" key="4">
    <source>
        <dbReference type="Proteomes" id="UP001153365"/>
    </source>
</evidence>
<accession>A0AAV0B2B9</accession>
<keyword evidence="4" id="KW-1185">Reference proteome</keyword>
<name>A0AAV0B2B9_PHAPC</name>
<comment type="caution">
    <text evidence="3">The sequence shown here is derived from an EMBL/GenBank/DDBJ whole genome shotgun (WGS) entry which is preliminary data.</text>
</comment>
<evidence type="ECO:0000313" key="2">
    <source>
        <dbReference type="EMBL" id="CAH7668558.1"/>
    </source>
</evidence>
<feature type="compositionally biased region" description="Basic and acidic residues" evidence="1">
    <location>
        <begin position="149"/>
        <end position="159"/>
    </location>
</feature>
<feature type="region of interest" description="Disordered" evidence="1">
    <location>
        <begin position="86"/>
        <end position="107"/>
    </location>
</feature>
<dbReference type="AlphaFoldDB" id="A0AAV0B2B9"/>
<reference evidence="3" key="1">
    <citation type="submission" date="2022-06" db="EMBL/GenBank/DDBJ databases">
        <authorList>
            <consortium name="SYNGENTA / RWTH Aachen University"/>
        </authorList>
    </citation>
    <scope>NUCLEOTIDE SEQUENCE</scope>
</reference>
<dbReference type="EMBL" id="CALTRL010002458">
    <property type="protein sequence ID" value="CAH7675787.1"/>
    <property type="molecule type" value="Genomic_DNA"/>
</dbReference>
<evidence type="ECO:0000256" key="1">
    <source>
        <dbReference type="SAM" id="MobiDB-lite"/>
    </source>
</evidence>
<protein>
    <submittedName>
        <fullName evidence="3">Uncharacterized protein</fullName>
    </submittedName>
</protein>
<sequence>MRREIVKIGGVVPIDETLSNWPGETGVDEEEKYGTEESLDKFLNHGIDRVNLRGRDLNVRGLDDRIDAGNYDGTSLGLNVVNPSAHHSQNLRSSLPSQLTGSNHGQWSTLSRDPGWVLIDDQLAKQLSITTITDDQISHPSVTPIMDSIGHHPPMEFSS</sequence>